<protein>
    <submittedName>
        <fullName evidence="1">Uncharacterized protein</fullName>
    </submittedName>
</protein>
<dbReference type="AlphaFoldDB" id="A0A2U3LTI2"/>
<evidence type="ECO:0000313" key="2">
    <source>
        <dbReference type="Proteomes" id="UP000238916"/>
    </source>
</evidence>
<name>A0A2U3LTI2_9FIRM</name>
<dbReference type="EMBL" id="OMOF01000789">
    <property type="protein sequence ID" value="SPF55233.1"/>
    <property type="molecule type" value="Genomic_DNA"/>
</dbReference>
<reference evidence="2" key="1">
    <citation type="submission" date="2018-02" db="EMBL/GenBank/DDBJ databases">
        <authorList>
            <person name="Hausmann B."/>
        </authorList>
    </citation>
    <scope>NUCLEOTIDE SEQUENCE [LARGE SCALE GENOMIC DNA]</scope>
    <source>
        <strain evidence="2">Peat soil MAG SbF1</strain>
    </source>
</reference>
<dbReference type="Proteomes" id="UP000238916">
    <property type="component" value="Unassembled WGS sequence"/>
</dbReference>
<accession>A0A2U3LTI2</accession>
<gene>
    <name evidence="1" type="ORF">SBF1_8090003</name>
</gene>
<sequence length="50" mass="5635">MNNCVETNNRCLTFVNRIDGSYRANLSASDDWSGTDDFSSPGKWFLGLCR</sequence>
<evidence type="ECO:0000313" key="1">
    <source>
        <dbReference type="EMBL" id="SPF55233.1"/>
    </source>
</evidence>
<organism evidence="1 2">
    <name type="scientific">Candidatus Desulfosporosinus infrequens</name>
    <dbReference type="NCBI Taxonomy" id="2043169"/>
    <lineage>
        <taxon>Bacteria</taxon>
        <taxon>Bacillati</taxon>
        <taxon>Bacillota</taxon>
        <taxon>Clostridia</taxon>
        <taxon>Eubacteriales</taxon>
        <taxon>Desulfitobacteriaceae</taxon>
        <taxon>Desulfosporosinus</taxon>
    </lineage>
</organism>
<proteinExistence type="predicted"/>